<keyword evidence="1" id="KW-0732">Signal</keyword>
<evidence type="ECO:0000256" key="1">
    <source>
        <dbReference type="SAM" id="SignalP"/>
    </source>
</evidence>
<dbReference type="Proteomes" id="UP000030108">
    <property type="component" value="Unassembled WGS sequence"/>
</dbReference>
<sequence>MRFSFSAIAISTLSLVSSALAAFPNPGKVSGSVDVHDPAICRNSAGKWFLFSTAPGIGIRTSTDRYGA</sequence>
<feature type="non-terminal residue" evidence="2">
    <location>
        <position position="68"/>
    </location>
</feature>
<dbReference type="EMBL" id="JATN01000311">
    <property type="protein sequence ID" value="EUC65260.1"/>
    <property type="molecule type" value="Genomic_DNA"/>
</dbReference>
<feature type="signal peptide" evidence="1">
    <location>
        <begin position="1"/>
        <end position="21"/>
    </location>
</feature>
<organism evidence="2 3">
    <name type="scientific">Rhizoctonia solani AG-3 Rhs1AP</name>
    <dbReference type="NCBI Taxonomy" id="1086054"/>
    <lineage>
        <taxon>Eukaryota</taxon>
        <taxon>Fungi</taxon>
        <taxon>Dikarya</taxon>
        <taxon>Basidiomycota</taxon>
        <taxon>Agaricomycotina</taxon>
        <taxon>Agaricomycetes</taxon>
        <taxon>Cantharellales</taxon>
        <taxon>Ceratobasidiaceae</taxon>
        <taxon>Rhizoctonia</taxon>
    </lineage>
</organism>
<dbReference type="SUPFAM" id="SSF75005">
    <property type="entry name" value="Arabinanase/levansucrase/invertase"/>
    <property type="match status" value="1"/>
</dbReference>
<comment type="caution">
    <text evidence="2">The sequence shown here is derived from an EMBL/GenBank/DDBJ whole genome shotgun (WGS) entry which is preliminary data.</text>
</comment>
<dbReference type="AlphaFoldDB" id="X8JMV9"/>
<reference evidence="3" key="1">
    <citation type="journal article" date="2014" name="Genome Announc.">
        <title>Draft genome sequence of the plant-pathogenic soil fungus Rhizoctonia solani anastomosis group 3 strain Rhs1AP.</title>
        <authorList>
            <person name="Cubeta M.A."/>
            <person name="Thomas E."/>
            <person name="Dean R.A."/>
            <person name="Jabaji S."/>
            <person name="Neate S.M."/>
            <person name="Tavantzis S."/>
            <person name="Toda T."/>
            <person name="Vilgalys R."/>
            <person name="Bharathan N."/>
            <person name="Fedorova-Abrams N."/>
            <person name="Pakala S.B."/>
            <person name="Pakala S.M."/>
            <person name="Zafar N."/>
            <person name="Joardar V."/>
            <person name="Losada L."/>
            <person name="Nierman W.C."/>
        </authorList>
    </citation>
    <scope>NUCLEOTIDE SEQUENCE [LARGE SCALE GENOMIC DNA]</scope>
    <source>
        <strain evidence="3">AG-3</strain>
    </source>
</reference>
<accession>X8JMV9</accession>
<name>X8JMV9_9AGAM</name>
<dbReference type="OrthoDB" id="195678at2759"/>
<dbReference type="Gene3D" id="2.115.10.20">
    <property type="entry name" value="Glycosyl hydrolase domain, family 43"/>
    <property type="match status" value="1"/>
</dbReference>
<evidence type="ECO:0000313" key="3">
    <source>
        <dbReference type="Proteomes" id="UP000030108"/>
    </source>
</evidence>
<proteinExistence type="predicted"/>
<gene>
    <name evidence="2" type="ORF">RSOL_444250</name>
</gene>
<evidence type="ECO:0000313" key="2">
    <source>
        <dbReference type="EMBL" id="EUC65260.1"/>
    </source>
</evidence>
<dbReference type="InterPro" id="IPR023296">
    <property type="entry name" value="Glyco_hydro_beta-prop_sf"/>
</dbReference>
<feature type="chain" id="PRO_5004986386" evidence="1">
    <location>
        <begin position="22"/>
        <end position="68"/>
    </location>
</feature>
<protein>
    <submittedName>
        <fullName evidence="2">Arabinan endo-1,5-alpha-L-arabinosidase</fullName>
    </submittedName>
</protein>